<feature type="region of interest" description="Disordered" evidence="1">
    <location>
        <begin position="1"/>
        <end position="38"/>
    </location>
</feature>
<name>A0ABD0TWM1_DENTH</name>
<gene>
    <name evidence="2" type="ORF">M5K25_026167</name>
</gene>
<evidence type="ECO:0000256" key="1">
    <source>
        <dbReference type="SAM" id="MobiDB-lite"/>
    </source>
</evidence>
<keyword evidence="3" id="KW-1185">Reference proteome</keyword>
<feature type="compositionally biased region" description="Basic and acidic residues" evidence="1">
    <location>
        <begin position="146"/>
        <end position="157"/>
    </location>
</feature>
<organism evidence="2 3">
    <name type="scientific">Dendrobium thyrsiflorum</name>
    <name type="common">Pinecone-like raceme dendrobium</name>
    <name type="synonym">Orchid</name>
    <dbReference type="NCBI Taxonomy" id="117978"/>
    <lineage>
        <taxon>Eukaryota</taxon>
        <taxon>Viridiplantae</taxon>
        <taxon>Streptophyta</taxon>
        <taxon>Embryophyta</taxon>
        <taxon>Tracheophyta</taxon>
        <taxon>Spermatophyta</taxon>
        <taxon>Magnoliopsida</taxon>
        <taxon>Liliopsida</taxon>
        <taxon>Asparagales</taxon>
        <taxon>Orchidaceae</taxon>
        <taxon>Epidendroideae</taxon>
        <taxon>Malaxideae</taxon>
        <taxon>Dendrobiinae</taxon>
        <taxon>Dendrobium</taxon>
    </lineage>
</organism>
<dbReference type="Proteomes" id="UP001552299">
    <property type="component" value="Unassembled WGS sequence"/>
</dbReference>
<evidence type="ECO:0000313" key="2">
    <source>
        <dbReference type="EMBL" id="KAL0904095.1"/>
    </source>
</evidence>
<feature type="region of interest" description="Disordered" evidence="1">
    <location>
        <begin position="146"/>
        <end position="173"/>
    </location>
</feature>
<comment type="caution">
    <text evidence="2">The sequence shown here is derived from an EMBL/GenBank/DDBJ whole genome shotgun (WGS) entry which is preliminary data.</text>
</comment>
<protein>
    <submittedName>
        <fullName evidence="2">Uncharacterized protein</fullName>
    </submittedName>
</protein>
<dbReference type="EMBL" id="JANQDX010000019">
    <property type="protein sequence ID" value="KAL0904095.1"/>
    <property type="molecule type" value="Genomic_DNA"/>
</dbReference>
<sequence length="173" mass="19222">MNPKKQTKGNKTASAVNEAADRKEDDQEVRESTEDMERAGTQLNNSNVEGLGSCLINSSRLGFNILIEKSICVRPVHWTGLASPYETGSRGREVVELKKKCRADQEDDMAVTTPPMEAVPEPPQRVYMSSVWLDGIERKNYCVWHPDRPDANPDAPRHSVPSSTECPVLLGTE</sequence>
<feature type="compositionally biased region" description="Basic and acidic residues" evidence="1">
    <location>
        <begin position="19"/>
        <end position="38"/>
    </location>
</feature>
<dbReference type="AlphaFoldDB" id="A0ABD0TWM1"/>
<evidence type="ECO:0000313" key="3">
    <source>
        <dbReference type="Proteomes" id="UP001552299"/>
    </source>
</evidence>
<accession>A0ABD0TWM1</accession>
<proteinExistence type="predicted"/>
<reference evidence="2 3" key="1">
    <citation type="journal article" date="2024" name="Plant Biotechnol. J.">
        <title>Dendrobium thyrsiflorum genome and its molecular insights into genes involved in important horticultural traits.</title>
        <authorList>
            <person name="Chen B."/>
            <person name="Wang J.Y."/>
            <person name="Zheng P.J."/>
            <person name="Li K.L."/>
            <person name="Liang Y.M."/>
            <person name="Chen X.F."/>
            <person name="Zhang C."/>
            <person name="Zhao X."/>
            <person name="He X."/>
            <person name="Zhang G.Q."/>
            <person name="Liu Z.J."/>
            <person name="Xu Q."/>
        </authorList>
    </citation>
    <scope>NUCLEOTIDE SEQUENCE [LARGE SCALE GENOMIC DNA]</scope>
    <source>
        <strain evidence="2">GZMU011</strain>
    </source>
</reference>